<sequence length="152" mass="17106">MRTLDTDAGTALVRFSDTLFGADEHYYYSSAGVFEYDRTTGELSRNPGENWNPERIASHEQLRRPLVYLEMNATKTVTVEETTAVRYTVTGFRDPDSIPFDTATGQITVAEEGFIAEYNITRASDGNSRQERYDLSEVGTATVSRPAWMPDE</sequence>
<evidence type="ECO:0000313" key="2">
    <source>
        <dbReference type="Proteomes" id="UP000315385"/>
    </source>
</evidence>
<reference evidence="1 2" key="1">
    <citation type="submission" date="2019-02" db="EMBL/GenBank/DDBJ databases">
        <title>Halonotius sp. a new haloqrchaeon isolated from saline water.</title>
        <authorList>
            <person name="Duran-Viseras A."/>
            <person name="Sanchez-Porro C."/>
            <person name="Ventosa A."/>
        </authorList>
    </citation>
    <scope>NUCLEOTIDE SEQUENCE [LARGE SCALE GENOMIC DNA]</scope>
    <source>
        <strain evidence="1 2">F9-27</strain>
    </source>
</reference>
<dbReference type="AlphaFoldDB" id="A0A544QSS7"/>
<dbReference type="EMBL" id="SESI01000001">
    <property type="protein sequence ID" value="TQQ82478.1"/>
    <property type="molecule type" value="Genomic_DNA"/>
</dbReference>
<evidence type="ECO:0000313" key="1">
    <source>
        <dbReference type="EMBL" id="TQQ82478.1"/>
    </source>
</evidence>
<organism evidence="1 2">
    <name type="scientific">Halonotius roseus</name>
    <dbReference type="NCBI Taxonomy" id="2511997"/>
    <lineage>
        <taxon>Archaea</taxon>
        <taxon>Methanobacteriati</taxon>
        <taxon>Methanobacteriota</taxon>
        <taxon>Stenosarchaea group</taxon>
        <taxon>Halobacteria</taxon>
        <taxon>Halobacteriales</taxon>
        <taxon>Haloferacaceae</taxon>
        <taxon>Halonotius</taxon>
    </lineage>
</organism>
<gene>
    <name evidence="1" type="ORF">EWF95_01155</name>
</gene>
<dbReference type="OrthoDB" id="328929at2157"/>
<protein>
    <submittedName>
        <fullName evidence="1">Uncharacterized protein</fullName>
    </submittedName>
</protein>
<accession>A0A544QSS7</accession>
<dbReference type="Proteomes" id="UP000315385">
    <property type="component" value="Unassembled WGS sequence"/>
</dbReference>
<keyword evidence="2" id="KW-1185">Reference proteome</keyword>
<name>A0A544QSS7_9EURY</name>
<comment type="caution">
    <text evidence="1">The sequence shown here is derived from an EMBL/GenBank/DDBJ whole genome shotgun (WGS) entry which is preliminary data.</text>
</comment>
<proteinExistence type="predicted"/>